<dbReference type="Pfam" id="PF02458">
    <property type="entry name" value="Transferase"/>
    <property type="match status" value="1"/>
</dbReference>
<evidence type="ECO:0000256" key="2">
    <source>
        <dbReference type="ARBA" id="ARBA00023315"/>
    </source>
</evidence>
<dbReference type="EMBL" id="CABITT030000006">
    <property type="protein sequence ID" value="VVB09477.1"/>
    <property type="molecule type" value="Genomic_DNA"/>
</dbReference>
<name>A0A565C7E3_9BRAS</name>
<dbReference type="Gene3D" id="3.30.559.10">
    <property type="entry name" value="Chloramphenicol acetyltransferase-like domain"/>
    <property type="match status" value="2"/>
</dbReference>
<proteinExistence type="predicted"/>
<evidence type="ECO:0000313" key="3">
    <source>
        <dbReference type="EMBL" id="VVB09477.1"/>
    </source>
</evidence>
<dbReference type="OrthoDB" id="1862401at2759"/>
<dbReference type="GO" id="GO:0016747">
    <property type="term" value="F:acyltransferase activity, transferring groups other than amino-acyl groups"/>
    <property type="evidence" value="ECO:0007669"/>
    <property type="project" value="UniProtKB-ARBA"/>
</dbReference>
<dbReference type="AlphaFoldDB" id="A0A565C7E3"/>
<evidence type="ECO:0000256" key="1">
    <source>
        <dbReference type="ARBA" id="ARBA00022679"/>
    </source>
</evidence>
<keyword evidence="2" id="KW-0012">Acyltransferase</keyword>
<dbReference type="InterPro" id="IPR051504">
    <property type="entry name" value="Plant_metabolite_acyltrans"/>
</dbReference>
<organism evidence="3 4">
    <name type="scientific">Arabis nemorensis</name>
    <dbReference type="NCBI Taxonomy" id="586526"/>
    <lineage>
        <taxon>Eukaryota</taxon>
        <taxon>Viridiplantae</taxon>
        <taxon>Streptophyta</taxon>
        <taxon>Embryophyta</taxon>
        <taxon>Tracheophyta</taxon>
        <taxon>Spermatophyta</taxon>
        <taxon>Magnoliopsida</taxon>
        <taxon>eudicotyledons</taxon>
        <taxon>Gunneridae</taxon>
        <taxon>Pentapetalae</taxon>
        <taxon>rosids</taxon>
        <taxon>malvids</taxon>
        <taxon>Brassicales</taxon>
        <taxon>Brassicaceae</taxon>
        <taxon>Arabideae</taxon>
        <taxon>Arabis</taxon>
    </lineage>
</organism>
<dbReference type="PANTHER" id="PTHR31625">
    <property type="match status" value="1"/>
</dbReference>
<gene>
    <name evidence="3" type="ORF">ANE_LOCUS19921</name>
</gene>
<accession>A0A565C7E3</accession>
<keyword evidence="4" id="KW-1185">Reference proteome</keyword>
<protein>
    <submittedName>
        <fullName evidence="3">Uncharacterized protein</fullName>
    </submittedName>
</protein>
<evidence type="ECO:0000313" key="4">
    <source>
        <dbReference type="Proteomes" id="UP000489600"/>
    </source>
</evidence>
<dbReference type="InterPro" id="IPR023213">
    <property type="entry name" value="CAT-like_dom_sf"/>
</dbReference>
<sequence length="458" mass="50491">MTLLVLEVAQIIPYTGSDSVAIPLTFFDLPWLLVHPFKQVFFYRHTASTREHFHSFILPKLKSSLSLVLSSYLPLSGCIIWNPNELKPSIVVSQNDAVLVTIAETDSDFSHLSGYGQRPASELHSLTPKLPFSDDSAAVFSLQITLFPNQGFSIGFAAHHAVLDGKTASMFIKDWAHSCKQQHIENNTNIFSLPPPSLDRSSLLNDVTAGIDEQMIEIVRSHREDKSRSLNRNIAGEIGDDDVVLATLVLSGDDVERLRERCRRRSRDDDLHLSAFVIAYAYAWICFVKARGGNGERLVSLLVGADFRNRLDPPLPANYFGNCLYSVGCYKRKAADFADGEKGFVTAVEIISDLVKSLSSPSPGMMIETIAQGYAIGFDSIGESSQVGTVAMSNKFGVYESDFGWGRPVKVDFVSIRGEGIAMAETRDQSGGAEIGICMNKTDFHLVFSFFNNGLQQN</sequence>
<dbReference type="Proteomes" id="UP000489600">
    <property type="component" value="Unassembled WGS sequence"/>
</dbReference>
<reference evidence="3" key="1">
    <citation type="submission" date="2019-07" db="EMBL/GenBank/DDBJ databases">
        <authorList>
            <person name="Dittberner H."/>
        </authorList>
    </citation>
    <scope>NUCLEOTIDE SEQUENCE [LARGE SCALE GENOMIC DNA]</scope>
</reference>
<keyword evidence="1" id="KW-0808">Transferase</keyword>
<comment type="caution">
    <text evidence="3">The sequence shown here is derived from an EMBL/GenBank/DDBJ whole genome shotgun (WGS) entry which is preliminary data.</text>
</comment>